<comment type="similarity">
    <text evidence="1">Belongs to the Gfa family.</text>
</comment>
<dbReference type="Pfam" id="PF04828">
    <property type="entry name" value="GFA"/>
    <property type="match status" value="1"/>
</dbReference>
<evidence type="ECO:0000256" key="4">
    <source>
        <dbReference type="ARBA" id="ARBA00023239"/>
    </source>
</evidence>
<dbReference type="InterPro" id="IPR011057">
    <property type="entry name" value="Mss4-like_sf"/>
</dbReference>
<keyword evidence="7" id="KW-1185">Reference proteome</keyword>
<dbReference type="PANTHER" id="PTHR33337">
    <property type="entry name" value="GFA DOMAIN-CONTAINING PROTEIN"/>
    <property type="match status" value="1"/>
</dbReference>
<accession>A0A8J2ZJS3</accession>
<evidence type="ECO:0000313" key="6">
    <source>
        <dbReference type="EMBL" id="GGG70903.1"/>
    </source>
</evidence>
<dbReference type="AlphaFoldDB" id="A0A8J2ZJS3"/>
<gene>
    <name evidence="6" type="ORF">GCM10011415_18300</name>
</gene>
<dbReference type="GO" id="GO:0016846">
    <property type="term" value="F:carbon-sulfur lyase activity"/>
    <property type="evidence" value="ECO:0007669"/>
    <property type="project" value="InterPro"/>
</dbReference>
<reference evidence="6" key="1">
    <citation type="journal article" date="2014" name="Int. J. Syst. Evol. Microbiol.">
        <title>Complete genome sequence of Corynebacterium casei LMG S-19264T (=DSM 44701T), isolated from a smear-ripened cheese.</title>
        <authorList>
            <consortium name="US DOE Joint Genome Institute (JGI-PGF)"/>
            <person name="Walter F."/>
            <person name="Albersmeier A."/>
            <person name="Kalinowski J."/>
            <person name="Ruckert C."/>
        </authorList>
    </citation>
    <scope>NUCLEOTIDE SEQUENCE</scope>
    <source>
        <strain evidence="6">CGMCC 1.15762</strain>
    </source>
</reference>
<feature type="domain" description="CENP-V/GFA" evidence="5">
    <location>
        <begin position="3"/>
        <end position="120"/>
    </location>
</feature>
<dbReference type="SUPFAM" id="SSF51316">
    <property type="entry name" value="Mss4-like"/>
    <property type="match status" value="1"/>
</dbReference>
<evidence type="ECO:0000256" key="2">
    <source>
        <dbReference type="ARBA" id="ARBA00022723"/>
    </source>
</evidence>
<dbReference type="RefSeq" id="WP_229673092.1">
    <property type="nucleotide sequence ID" value="NZ_BMJV01000003.1"/>
</dbReference>
<evidence type="ECO:0000256" key="1">
    <source>
        <dbReference type="ARBA" id="ARBA00005495"/>
    </source>
</evidence>
<dbReference type="PROSITE" id="PS51891">
    <property type="entry name" value="CENP_V_GFA"/>
    <property type="match status" value="1"/>
</dbReference>
<dbReference type="EMBL" id="BMJV01000003">
    <property type="protein sequence ID" value="GGG70903.1"/>
    <property type="molecule type" value="Genomic_DNA"/>
</dbReference>
<keyword evidence="4" id="KW-0456">Lyase</keyword>
<evidence type="ECO:0000259" key="5">
    <source>
        <dbReference type="PROSITE" id="PS51891"/>
    </source>
</evidence>
<organism evidence="6 7">
    <name type="scientific">Salipiger pallidus</name>
    <dbReference type="NCBI Taxonomy" id="1775170"/>
    <lineage>
        <taxon>Bacteria</taxon>
        <taxon>Pseudomonadati</taxon>
        <taxon>Pseudomonadota</taxon>
        <taxon>Alphaproteobacteria</taxon>
        <taxon>Rhodobacterales</taxon>
        <taxon>Roseobacteraceae</taxon>
        <taxon>Salipiger</taxon>
    </lineage>
</organism>
<comment type="caution">
    <text evidence="6">The sequence shown here is derived from an EMBL/GenBank/DDBJ whole genome shotgun (WGS) entry which is preliminary data.</text>
</comment>
<protein>
    <submittedName>
        <fullName evidence="6">Aldehyde-activating protein</fullName>
    </submittedName>
</protein>
<dbReference type="Gene3D" id="3.90.1590.10">
    <property type="entry name" value="glutathione-dependent formaldehyde- activating enzyme (gfa)"/>
    <property type="match status" value="1"/>
</dbReference>
<dbReference type="PANTHER" id="PTHR33337:SF40">
    <property type="entry name" value="CENP-V_GFA DOMAIN-CONTAINING PROTEIN-RELATED"/>
    <property type="match status" value="1"/>
</dbReference>
<evidence type="ECO:0000313" key="7">
    <source>
        <dbReference type="Proteomes" id="UP000617145"/>
    </source>
</evidence>
<evidence type="ECO:0000256" key="3">
    <source>
        <dbReference type="ARBA" id="ARBA00022833"/>
    </source>
</evidence>
<dbReference type="GO" id="GO:0046872">
    <property type="term" value="F:metal ion binding"/>
    <property type="evidence" value="ECO:0007669"/>
    <property type="project" value="UniProtKB-KW"/>
</dbReference>
<dbReference type="Proteomes" id="UP000617145">
    <property type="component" value="Unassembled WGS sequence"/>
</dbReference>
<name>A0A8J2ZJS3_9RHOB</name>
<reference evidence="6" key="2">
    <citation type="submission" date="2020-09" db="EMBL/GenBank/DDBJ databases">
        <authorList>
            <person name="Sun Q."/>
            <person name="Zhou Y."/>
        </authorList>
    </citation>
    <scope>NUCLEOTIDE SEQUENCE</scope>
    <source>
        <strain evidence="6">CGMCC 1.15762</strain>
    </source>
</reference>
<dbReference type="InterPro" id="IPR006913">
    <property type="entry name" value="CENP-V/GFA"/>
</dbReference>
<keyword evidence="2" id="KW-0479">Metal-binding</keyword>
<sequence length="144" mass="15734">MERTGGCMCGAVRYTASSMTGLGVCHCEQCRRWTGSALFAATVPASDMALEGAEHIRAFRSSAWASREFCGLCGSVLWYRFDKGEDGGGDYEVTLGSLDDATGLVLEREIFADQQPDCWRLSGDHLRMTRAETLTKYGVQVDDA</sequence>
<keyword evidence="3" id="KW-0862">Zinc</keyword>
<proteinExistence type="inferred from homology"/>